<feature type="active site" evidence="13">
    <location>
        <position position="245"/>
    </location>
</feature>
<evidence type="ECO:0000313" key="19">
    <source>
        <dbReference type="Proteomes" id="UP001212841"/>
    </source>
</evidence>
<proteinExistence type="inferred from homology"/>
<dbReference type="GO" id="GO:0004222">
    <property type="term" value="F:metalloendopeptidase activity"/>
    <property type="evidence" value="ECO:0007669"/>
    <property type="project" value="UniProtKB-UniRule"/>
</dbReference>
<evidence type="ECO:0000256" key="6">
    <source>
        <dbReference type="ARBA" id="ARBA00022824"/>
    </source>
</evidence>
<feature type="non-terminal residue" evidence="18">
    <location>
        <position position="1"/>
    </location>
</feature>
<dbReference type="EC" id="3.4.24.84" evidence="15"/>
<dbReference type="CDD" id="cd07343">
    <property type="entry name" value="M48A_Zmpste24p_like"/>
    <property type="match status" value="1"/>
</dbReference>
<keyword evidence="2 15" id="KW-0645">Protease</keyword>
<name>A0AAD5S1Q5_9FUNG</name>
<evidence type="ECO:0000256" key="7">
    <source>
        <dbReference type="ARBA" id="ARBA00022833"/>
    </source>
</evidence>
<dbReference type="EMBL" id="JADGJD010002638">
    <property type="protein sequence ID" value="KAJ3030353.1"/>
    <property type="molecule type" value="Genomic_DNA"/>
</dbReference>
<dbReference type="GO" id="GO:0005789">
    <property type="term" value="C:endoplasmic reticulum membrane"/>
    <property type="evidence" value="ECO:0007669"/>
    <property type="project" value="UniProtKB-SubCell"/>
</dbReference>
<feature type="transmembrane region" description="Helical" evidence="15">
    <location>
        <begin position="292"/>
        <end position="313"/>
    </location>
</feature>
<comment type="cofactor">
    <cofactor evidence="14 15">
        <name>Zn(2+)</name>
        <dbReference type="ChEBI" id="CHEBI:29105"/>
    </cofactor>
    <text evidence="14 15">Binds 1 zinc ion per subunit.</text>
</comment>
<evidence type="ECO:0000256" key="9">
    <source>
        <dbReference type="ARBA" id="ARBA00023049"/>
    </source>
</evidence>
<dbReference type="PANTHER" id="PTHR10120">
    <property type="entry name" value="CAAX PRENYL PROTEASE 1"/>
    <property type="match status" value="1"/>
</dbReference>
<keyword evidence="19" id="KW-1185">Reference proteome</keyword>
<evidence type="ECO:0000256" key="10">
    <source>
        <dbReference type="ARBA" id="ARBA00023136"/>
    </source>
</evidence>
<dbReference type="GO" id="GO:0071586">
    <property type="term" value="P:CAAX-box protein processing"/>
    <property type="evidence" value="ECO:0007669"/>
    <property type="project" value="UniProtKB-UniRule"/>
</dbReference>
<evidence type="ECO:0000256" key="15">
    <source>
        <dbReference type="RuleBase" id="RU366005"/>
    </source>
</evidence>
<comment type="similarity">
    <text evidence="12 15">Belongs to the peptidase M48A family.</text>
</comment>
<evidence type="ECO:0000256" key="8">
    <source>
        <dbReference type="ARBA" id="ARBA00022989"/>
    </source>
</evidence>
<keyword evidence="9 15" id="KW-0482">Metalloprotease</keyword>
<gene>
    <name evidence="18" type="primary">ATSTE24</name>
    <name evidence="18" type="ORF">HK097_005635</name>
</gene>
<feature type="transmembrane region" description="Helical" evidence="15">
    <location>
        <begin position="254"/>
        <end position="272"/>
    </location>
</feature>
<protein>
    <recommendedName>
        <fullName evidence="15">CAAX prenyl protease</fullName>
        <ecNumber evidence="15">3.4.24.84</ecNumber>
    </recommendedName>
</protein>
<feature type="binding site" evidence="14">
    <location>
        <position position="248"/>
    </location>
    <ligand>
        <name>Zn(2+)</name>
        <dbReference type="ChEBI" id="CHEBI:29105"/>
        <note>catalytic</note>
    </ligand>
</feature>
<evidence type="ECO:0000256" key="4">
    <source>
        <dbReference type="ARBA" id="ARBA00022723"/>
    </source>
</evidence>
<evidence type="ECO:0000256" key="13">
    <source>
        <dbReference type="PIRSR" id="PIRSR627057-1"/>
    </source>
</evidence>
<dbReference type="InterPro" id="IPR027057">
    <property type="entry name" value="CAXX_Prtase_1"/>
</dbReference>
<feature type="domain" description="CAAX prenyl protease 1 N-terminal" evidence="17">
    <location>
        <begin position="4"/>
        <end position="171"/>
    </location>
</feature>
<comment type="catalytic activity">
    <reaction evidence="11 15">
        <text>Hydrolyzes the peptide bond -P2-(S-farnesyl or geranylgeranyl)C-P1'-P2'-P3'-COOH where P1' and P2' are amino acids with aliphatic side chains and P3' is any C-terminal residue.</text>
        <dbReference type="EC" id="3.4.24.84"/>
    </reaction>
</comment>
<evidence type="ECO:0000256" key="1">
    <source>
        <dbReference type="ARBA" id="ARBA00004477"/>
    </source>
</evidence>
<evidence type="ECO:0000256" key="12">
    <source>
        <dbReference type="ARBA" id="ARBA00060927"/>
    </source>
</evidence>
<reference evidence="18" key="1">
    <citation type="submission" date="2020-05" db="EMBL/GenBank/DDBJ databases">
        <title>Phylogenomic resolution of chytrid fungi.</title>
        <authorList>
            <person name="Stajich J.E."/>
            <person name="Amses K."/>
            <person name="Simmons R."/>
            <person name="Seto K."/>
            <person name="Myers J."/>
            <person name="Bonds A."/>
            <person name="Quandt C.A."/>
            <person name="Barry K."/>
            <person name="Liu P."/>
            <person name="Grigoriev I."/>
            <person name="Longcore J.E."/>
            <person name="James T.Y."/>
        </authorList>
    </citation>
    <scope>NUCLEOTIDE SEQUENCE</scope>
    <source>
        <strain evidence="18">JEL0318</strain>
    </source>
</reference>
<feature type="transmembrane region" description="Helical" evidence="15">
    <location>
        <begin position="144"/>
        <end position="164"/>
    </location>
</feature>
<dbReference type="GO" id="GO:0046872">
    <property type="term" value="F:metal ion binding"/>
    <property type="evidence" value="ECO:0007669"/>
    <property type="project" value="UniProtKB-UniRule"/>
</dbReference>
<comment type="caution">
    <text evidence="18">The sequence shown here is derived from an EMBL/GenBank/DDBJ whole genome shotgun (WGS) entry which is preliminary data.</text>
</comment>
<evidence type="ECO:0000256" key="3">
    <source>
        <dbReference type="ARBA" id="ARBA00022692"/>
    </source>
</evidence>
<keyword evidence="10 15" id="KW-0472">Membrane</keyword>
<feature type="binding site" evidence="14">
    <location>
        <position position="244"/>
    </location>
    <ligand>
        <name>Zn(2+)</name>
        <dbReference type="ChEBI" id="CHEBI:29105"/>
        <note>catalytic</note>
    </ligand>
</feature>
<evidence type="ECO:0000259" key="17">
    <source>
        <dbReference type="Pfam" id="PF16491"/>
    </source>
</evidence>
<sequence length="381" mass="44095">KSLTSAEDFAKARLYGLDKSRLGFIRDAYSQIETTLILVYDVLPWLWGTSGKLLARWFGKGEEYEILHSLLFLALLTYGSQIIHLPWDLYSTFVVEERHGFNKQTLALYFSDMLKSSALTAVIGAPVVAAFLWIIQWAGTGFAFYVWLFVFFFQLFLLTIYPTVIQPLFNKFTPLPEGTLKTKIDALAARIKFPLTKIFVIDGSKRSSHSNAYFFGFFKNKRIVLFDTLLEQSSEEEVLGVLAHEIGHWQFNHVMQMLAIIQFHLFVMFYTFQYFIDHTPLYRSFGFQTQPILIGFLLFNYLYAPLDTLMSFAQNLISRKNEFQADNFAQKLGYSEVLKSGLIKLHVKNKGNLNPDGWYSAWHYSHPPLVERLRALGEKRD</sequence>
<dbReference type="Pfam" id="PF16491">
    <property type="entry name" value="Peptidase_M48_N"/>
    <property type="match status" value="1"/>
</dbReference>
<keyword evidence="3 15" id="KW-0812">Transmembrane</keyword>
<evidence type="ECO:0000313" key="18">
    <source>
        <dbReference type="EMBL" id="KAJ3030353.1"/>
    </source>
</evidence>
<dbReference type="Gene3D" id="3.30.2010.10">
    <property type="entry name" value="Metalloproteases ('zincins'), catalytic domain"/>
    <property type="match status" value="1"/>
</dbReference>
<keyword evidence="8 15" id="KW-1133">Transmembrane helix</keyword>
<feature type="domain" description="Peptidase M48" evidence="16">
    <location>
        <begin position="175"/>
        <end position="378"/>
    </location>
</feature>
<dbReference type="InterPro" id="IPR001915">
    <property type="entry name" value="Peptidase_M48"/>
</dbReference>
<feature type="active site" description="Proton donor" evidence="13">
    <location>
        <position position="326"/>
    </location>
</feature>
<dbReference type="AlphaFoldDB" id="A0AAD5S1Q5"/>
<evidence type="ECO:0000256" key="11">
    <source>
        <dbReference type="ARBA" id="ARBA00044456"/>
    </source>
</evidence>
<feature type="transmembrane region" description="Helical" evidence="15">
    <location>
        <begin position="118"/>
        <end position="138"/>
    </location>
</feature>
<organism evidence="18 19">
    <name type="scientific">Rhizophlyctis rosea</name>
    <dbReference type="NCBI Taxonomy" id="64517"/>
    <lineage>
        <taxon>Eukaryota</taxon>
        <taxon>Fungi</taxon>
        <taxon>Fungi incertae sedis</taxon>
        <taxon>Chytridiomycota</taxon>
        <taxon>Chytridiomycota incertae sedis</taxon>
        <taxon>Chytridiomycetes</taxon>
        <taxon>Rhizophlyctidales</taxon>
        <taxon>Rhizophlyctidaceae</taxon>
        <taxon>Rhizophlyctis</taxon>
    </lineage>
</organism>
<evidence type="ECO:0000256" key="2">
    <source>
        <dbReference type="ARBA" id="ARBA00022670"/>
    </source>
</evidence>
<dbReference type="Proteomes" id="UP001212841">
    <property type="component" value="Unassembled WGS sequence"/>
</dbReference>
<comment type="caution">
    <text evidence="15">Lacks conserved residue(s) required for the propagation of feature annotation.</text>
</comment>
<keyword evidence="5 15" id="KW-0378">Hydrolase</keyword>
<keyword evidence="7 14" id="KW-0862">Zinc</keyword>
<evidence type="ECO:0000256" key="5">
    <source>
        <dbReference type="ARBA" id="ARBA00022801"/>
    </source>
</evidence>
<dbReference type="FunFam" id="3.30.2010.10:FF:000002">
    <property type="entry name" value="CAAX prenyl protease"/>
    <property type="match status" value="1"/>
</dbReference>
<evidence type="ECO:0000259" key="16">
    <source>
        <dbReference type="Pfam" id="PF01435"/>
    </source>
</evidence>
<accession>A0AAD5S1Q5</accession>
<comment type="function">
    <text evidence="15">Proteolytically removes the C-terminal three residues of farnesylated proteins.</text>
</comment>
<keyword evidence="6 15" id="KW-0256">Endoplasmic reticulum</keyword>
<evidence type="ECO:0000256" key="14">
    <source>
        <dbReference type="PIRSR" id="PIRSR627057-2"/>
    </source>
</evidence>
<dbReference type="Pfam" id="PF01435">
    <property type="entry name" value="Peptidase_M48"/>
    <property type="match status" value="1"/>
</dbReference>
<feature type="binding site" evidence="14">
    <location>
        <position position="322"/>
    </location>
    <ligand>
        <name>Zn(2+)</name>
        <dbReference type="ChEBI" id="CHEBI:29105"/>
        <note>catalytic</note>
    </ligand>
</feature>
<comment type="subcellular location">
    <subcellularLocation>
        <location evidence="1 15">Endoplasmic reticulum membrane</location>
        <topology evidence="1 15">Multi-pass membrane protein</topology>
    </subcellularLocation>
</comment>
<keyword evidence="4 14" id="KW-0479">Metal-binding</keyword>
<dbReference type="InterPro" id="IPR032456">
    <property type="entry name" value="Peptidase_M48_N"/>
</dbReference>